<reference evidence="3" key="1">
    <citation type="submission" date="2017-02" db="UniProtKB">
        <authorList>
            <consortium name="WormBaseParasite"/>
        </authorList>
    </citation>
    <scope>IDENTIFICATION</scope>
</reference>
<organism evidence="2 3">
    <name type="scientific">Strongyloides papillosus</name>
    <name type="common">Intestinal threadworm</name>
    <dbReference type="NCBI Taxonomy" id="174720"/>
    <lineage>
        <taxon>Eukaryota</taxon>
        <taxon>Metazoa</taxon>
        <taxon>Ecdysozoa</taxon>
        <taxon>Nematoda</taxon>
        <taxon>Chromadorea</taxon>
        <taxon>Rhabditida</taxon>
        <taxon>Tylenchina</taxon>
        <taxon>Panagrolaimomorpha</taxon>
        <taxon>Strongyloidoidea</taxon>
        <taxon>Strongyloididae</taxon>
        <taxon>Strongyloides</taxon>
    </lineage>
</organism>
<proteinExistence type="predicted"/>
<dbReference type="PANTHER" id="PTHR10334">
    <property type="entry name" value="CYSTEINE-RICH SECRETORY PROTEIN-RELATED"/>
    <property type="match status" value="1"/>
</dbReference>
<evidence type="ECO:0000313" key="2">
    <source>
        <dbReference type="Proteomes" id="UP000046392"/>
    </source>
</evidence>
<feature type="domain" description="SCP" evidence="1">
    <location>
        <begin position="661"/>
        <end position="789"/>
    </location>
</feature>
<evidence type="ECO:0000259" key="1">
    <source>
        <dbReference type="SMART" id="SM00198"/>
    </source>
</evidence>
<protein>
    <submittedName>
        <fullName evidence="3">SCP domain-containing protein</fullName>
    </submittedName>
</protein>
<keyword evidence="2" id="KW-1185">Reference proteome</keyword>
<dbReference type="InterPro" id="IPR035940">
    <property type="entry name" value="CAP_sf"/>
</dbReference>
<accession>A0A0N5BV77</accession>
<dbReference type="SUPFAM" id="SSF55797">
    <property type="entry name" value="PR-1-like"/>
    <property type="match status" value="2"/>
</dbReference>
<dbReference type="InterPro" id="IPR001283">
    <property type="entry name" value="CRISP-related"/>
</dbReference>
<dbReference type="Gene3D" id="3.40.33.10">
    <property type="entry name" value="CAP"/>
    <property type="match status" value="2"/>
</dbReference>
<dbReference type="InterPro" id="IPR014044">
    <property type="entry name" value="CAP_dom"/>
</dbReference>
<evidence type="ECO:0000313" key="3">
    <source>
        <dbReference type="WBParaSite" id="SPAL_0000974200.1"/>
    </source>
</evidence>
<sequence>MVGQSNGRGRLYPDKDPQIYEACLPTLNNSNSPIHKRDINIPTKGATVTFSIEGEILFEFNKKYVKSYQSLVDLSLKQLRINFGFLCKKKLDGDEPIECVKKENRLNYLSYDQFSCERPKVIYLLNLDKNIGKNGISKKVWTKIWRDKYSFGCYSNSKFQLIKERLLQELNEYRKYHKTFPLVMNSEMSYKAQQHAEKFVAFGALILETSLEYEEIVTSTEIFNAPFIVKKWFEEFSKYNRYTMYFRKKFKNYEELFLRTTTHIGIGVAKKDCRLVFVFRIKRRQKKFSDVLPNFIKRKKIEHLSEIHPELVNKEVFIKVTECFNRKGQYIPKYNHLTYKACLPPLTRTNSKIEYRTSSFSVDGVTVTFAENGKKLMKCNRKTFSSLNEFTKCATNQRRVSFGRNCERAFNRSEPANCVSKKDKLDSVNKKSICEKPNTIYLLRLGENYKKSKFSNRIWAEIWSTNYNFECFSKNNYRLLRQRYLMEVNAYRGHHRAPPLFEDITMSHVAQRQAEEISTLGKVAPNSGIDYESPIDKKKVKLPENDVALTISVDGKASYECNNRRVPTLKELAQCAMKKRRVSFGPSCQKIFNENVLPKCINEKSVKDKSVRKPSCEEPNVMYLFNLDEKFRKNSFSNKVWSRIWQNKYDYTCFSYNNFYLLKQRYMLELNTYRSAHSAKPLIEHFELSERAQRRAEEIAESGKNFPRVDKCYEEVVGKSEILLAPFMVKKWYEEVSEYNFRNPFSKKMPQNFVKIIWKSTTYYGIGIAKRNCELIVVLMFKAKKRNSRRYFSNVKRSKIV</sequence>
<dbReference type="SMART" id="SM00198">
    <property type="entry name" value="SCP"/>
    <property type="match status" value="1"/>
</dbReference>
<dbReference type="AlphaFoldDB" id="A0A0N5BV77"/>
<dbReference type="Proteomes" id="UP000046392">
    <property type="component" value="Unplaced"/>
</dbReference>
<dbReference type="Pfam" id="PF00188">
    <property type="entry name" value="CAP"/>
    <property type="match status" value="2"/>
</dbReference>
<name>A0A0N5BV77_STREA</name>
<dbReference type="WBParaSite" id="SPAL_0000974200.1">
    <property type="protein sequence ID" value="SPAL_0000974200.1"/>
    <property type="gene ID" value="SPAL_0000974200"/>
</dbReference>